<evidence type="ECO:0008006" key="3">
    <source>
        <dbReference type="Google" id="ProtNLM"/>
    </source>
</evidence>
<keyword evidence="1" id="KW-0732">Signal</keyword>
<protein>
    <recommendedName>
        <fullName evidence="3">Conjugal transfer protein TraL</fullName>
    </recommendedName>
</protein>
<dbReference type="EMBL" id="KT315926">
    <property type="protein sequence ID" value="ALG87985.1"/>
    <property type="molecule type" value="Genomic_DNA"/>
</dbReference>
<dbReference type="AlphaFoldDB" id="A0A0N9MYG7"/>
<geneLocation type="plasmid" evidence="2">
    <name>pAH227</name>
</geneLocation>
<feature type="chain" id="PRO_5006037783" description="Conjugal transfer protein TraL" evidence="1">
    <location>
        <begin position="35"/>
        <end position="171"/>
    </location>
</feature>
<reference evidence="2" key="1">
    <citation type="submission" date="2015-07" db="EMBL/GenBank/DDBJ databases">
        <title>Complete sequences of IncU plasmids harbouring quinolone resistance genes qnrS2 and aac (6')-Ib-cr in Aeromonas spp. from ornamental fish.</title>
        <authorList>
            <person name="Dolejska M."/>
            <person name="Dobiasova H."/>
        </authorList>
    </citation>
    <scope>NUCLEOTIDE SEQUENCE</scope>
    <source>
        <strain evidence="2">AH227</strain>
        <plasmid evidence="2">pAH227</plasmid>
    </source>
</reference>
<proteinExistence type="predicted"/>
<sequence>MKRSIKTMKNAAKAVVLMALFGVTTSMFSPSVQAASEDECAIWLCLPGGFPSGCGGAKSAMLKRVKKGKSPLPDFVSCAVKGDSGGSSMTYDYNYAAAIQEQRVCKRTERRGRDNYQCVEWETVPAHYKKGEVCRINNRTGTHTPRGCTSTYRYVDVFIDGALAGDTYFWR</sequence>
<organism evidence="2">
    <name type="scientific">Aeromonas hydrophila</name>
    <dbReference type="NCBI Taxonomy" id="644"/>
    <lineage>
        <taxon>Bacteria</taxon>
        <taxon>Pseudomonadati</taxon>
        <taxon>Pseudomonadota</taxon>
        <taxon>Gammaproteobacteria</taxon>
        <taxon>Aeromonadales</taxon>
        <taxon>Aeromonadaceae</taxon>
        <taxon>Aeromonas</taxon>
    </lineage>
</organism>
<name>A0A0N9MYG7_AERHY</name>
<accession>A0A0N9MYG7</accession>
<feature type="signal peptide" evidence="1">
    <location>
        <begin position="1"/>
        <end position="34"/>
    </location>
</feature>
<keyword evidence="2" id="KW-0614">Plasmid</keyword>
<evidence type="ECO:0000313" key="2">
    <source>
        <dbReference type="EMBL" id="ALG87985.1"/>
    </source>
</evidence>
<evidence type="ECO:0000256" key="1">
    <source>
        <dbReference type="SAM" id="SignalP"/>
    </source>
</evidence>